<dbReference type="AlphaFoldDB" id="A0AA38X003"/>
<evidence type="ECO:0000313" key="11">
    <source>
        <dbReference type="Proteomes" id="UP001172673"/>
    </source>
</evidence>
<evidence type="ECO:0000256" key="7">
    <source>
        <dbReference type="ARBA" id="ARBA00023242"/>
    </source>
</evidence>
<dbReference type="CDD" id="cd12148">
    <property type="entry name" value="fungal_TF_MHR"/>
    <property type="match status" value="1"/>
</dbReference>
<feature type="region of interest" description="Disordered" evidence="8">
    <location>
        <begin position="844"/>
        <end position="865"/>
    </location>
</feature>
<dbReference type="PROSITE" id="PS00463">
    <property type="entry name" value="ZN2_CY6_FUNGAL_1"/>
    <property type="match status" value="1"/>
</dbReference>
<keyword evidence="7" id="KW-0539">Nucleus</keyword>
<dbReference type="InterPro" id="IPR007219">
    <property type="entry name" value="XnlR_reg_dom"/>
</dbReference>
<feature type="region of interest" description="Disordered" evidence="8">
    <location>
        <begin position="1"/>
        <end position="42"/>
    </location>
</feature>
<evidence type="ECO:0000256" key="8">
    <source>
        <dbReference type="SAM" id="MobiDB-lite"/>
    </source>
</evidence>
<organism evidence="10 11">
    <name type="scientific">Cladophialophora chaetospira</name>
    <dbReference type="NCBI Taxonomy" id="386627"/>
    <lineage>
        <taxon>Eukaryota</taxon>
        <taxon>Fungi</taxon>
        <taxon>Dikarya</taxon>
        <taxon>Ascomycota</taxon>
        <taxon>Pezizomycotina</taxon>
        <taxon>Eurotiomycetes</taxon>
        <taxon>Chaetothyriomycetidae</taxon>
        <taxon>Chaetothyriales</taxon>
        <taxon>Herpotrichiellaceae</taxon>
        <taxon>Cladophialophora</taxon>
    </lineage>
</organism>
<evidence type="ECO:0000256" key="5">
    <source>
        <dbReference type="ARBA" id="ARBA00023125"/>
    </source>
</evidence>
<sequence>MGADLKADRIQRQYSPTIDGADNTEPAQSATKGKKKSVDKDKDASASAKRRCVSTACIACRKRKSKCDGNLPKCAACASVYLTECEYAPHTDHRRKGVYKKDVDATKTKNSTLQILIQAILNAEEDDVLDVVRQIRTCDSLEELAATFEAQEKGLLEEPDDSPVYTGESNVPQFEAELSGRMGDLMLDGSVKFIGGTSNLIWMPEEYEHRGSHSTVAHQEIVVRPKEEAILSWTTVTQDKELILHFMNMYFCWHYAFFTTLAKELFYRDFLTGTSSQYCSSLLVNIMLALGCHFSSKPAARADPEDSGTTGDHFFKEAKRLLYEDDEFANAKLCTVQALALMSVREAGCGHESKGWVYSGMSFRMACDLGLNVDAVPMNEIARLTDEDVDARRVTFWGCFLFDKCWSNYLGRQPQLQLPSITVKRPDVFPSEESEMWSPYTDSGIIQAHAQPARTRAVALQLSKLAEISSDLLTSFYNPQLLDKPPPRQTELKRLSDLHTRLEAWKQGLPVEMEAKEGQLPQVLLMHMFFQLLYIHLYRPFLKYNRTTSPLPAHVSPRKYCTQGAAAISKLFRLYKRTHGLRQICNIAIYIVHSSCTIHLLNLPDKNARRDIIHGVKHLEEMGECWTAARRTLRVVHLCADRWNIEMPEEAEMVYTRIKVKWGIIPGAPSPLSPESLANMTQQITSQPIPDIMARNVQQQQQQHSGGLRPTSMAQYGHGISAAMAPSPAETIESRRTSGGFSMPPTSAAEMSRDAQRIRASTYLTKAQQDAWNAHQARLVANTAPNRVTGNTEQNAAKMFGGVDSLMEETQDWIFKDQNQFAMGFENWGSDPPDWGTLDLSFFDTPDGTGSSGNDNTNGSSPAYNGGGVQYSYDPTAVAANAANGGGYGTRFPSGGYPSTNMQTQMPSMNRNNGISSMDPSMQLGVGMGGTGSMAAAAGNMNTNRGGNGMKRSQQDLGFDDEVYY</sequence>
<dbReference type="GO" id="GO:0000981">
    <property type="term" value="F:DNA-binding transcription factor activity, RNA polymerase II-specific"/>
    <property type="evidence" value="ECO:0007669"/>
    <property type="project" value="InterPro"/>
</dbReference>
<dbReference type="SMART" id="SM00906">
    <property type="entry name" value="Fungal_trans"/>
    <property type="match status" value="1"/>
</dbReference>
<dbReference type="GO" id="GO:0003677">
    <property type="term" value="F:DNA binding"/>
    <property type="evidence" value="ECO:0007669"/>
    <property type="project" value="UniProtKB-KW"/>
</dbReference>
<reference evidence="10" key="1">
    <citation type="submission" date="2022-10" db="EMBL/GenBank/DDBJ databases">
        <title>Culturing micro-colonial fungi from biological soil crusts in the Mojave desert and describing Neophaeococcomyces mojavensis, and introducing the new genera and species Taxawa tesnikishii.</title>
        <authorList>
            <person name="Kurbessoian T."/>
            <person name="Stajich J.E."/>
        </authorList>
    </citation>
    <scope>NUCLEOTIDE SEQUENCE</scope>
    <source>
        <strain evidence="10">TK_41</strain>
    </source>
</reference>
<evidence type="ECO:0000256" key="1">
    <source>
        <dbReference type="ARBA" id="ARBA00004123"/>
    </source>
</evidence>
<feature type="region of interest" description="Disordered" evidence="8">
    <location>
        <begin position="942"/>
        <end position="965"/>
    </location>
</feature>
<dbReference type="CDD" id="cd00067">
    <property type="entry name" value="GAL4"/>
    <property type="match status" value="1"/>
</dbReference>
<dbReference type="Pfam" id="PF04082">
    <property type="entry name" value="Fungal_trans"/>
    <property type="match status" value="1"/>
</dbReference>
<dbReference type="GO" id="GO:0006351">
    <property type="term" value="P:DNA-templated transcription"/>
    <property type="evidence" value="ECO:0007669"/>
    <property type="project" value="InterPro"/>
</dbReference>
<dbReference type="SMART" id="SM00066">
    <property type="entry name" value="GAL4"/>
    <property type="match status" value="1"/>
</dbReference>
<feature type="domain" description="Zn(2)-C6 fungal-type" evidence="9">
    <location>
        <begin position="56"/>
        <end position="87"/>
    </location>
</feature>
<dbReference type="PROSITE" id="PS50048">
    <property type="entry name" value="ZN2_CY6_FUNGAL_2"/>
    <property type="match status" value="1"/>
</dbReference>
<feature type="region of interest" description="Disordered" evidence="8">
    <location>
        <begin position="724"/>
        <end position="752"/>
    </location>
</feature>
<keyword evidence="3" id="KW-0862">Zinc</keyword>
<dbReference type="PANTHER" id="PTHR31313:SF81">
    <property type="entry name" value="TY1 ENHANCER ACTIVATOR"/>
    <property type="match status" value="1"/>
</dbReference>
<feature type="compositionally biased region" description="Basic and acidic residues" evidence="8">
    <location>
        <begin position="1"/>
        <end position="11"/>
    </location>
</feature>
<keyword evidence="11" id="KW-1185">Reference proteome</keyword>
<evidence type="ECO:0000256" key="3">
    <source>
        <dbReference type="ARBA" id="ARBA00022833"/>
    </source>
</evidence>
<dbReference type="InterPro" id="IPR001138">
    <property type="entry name" value="Zn2Cys6_DnaBD"/>
</dbReference>
<evidence type="ECO:0000256" key="2">
    <source>
        <dbReference type="ARBA" id="ARBA00022723"/>
    </source>
</evidence>
<dbReference type="Gene3D" id="4.10.240.10">
    <property type="entry name" value="Zn(2)-C6 fungal-type DNA-binding domain"/>
    <property type="match status" value="1"/>
</dbReference>
<dbReference type="GO" id="GO:0008270">
    <property type="term" value="F:zinc ion binding"/>
    <property type="evidence" value="ECO:0007669"/>
    <property type="project" value="InterPro"/>
</dbReference>
<keyword evidence="2" id="KW-0479">Metal-binding</keyword>
<protein>
    <recommendedName>
        <fullName evidence="9">Zn(2)-C6 fungal-type domain-containing protein</fullName>
    </recommendedName>
</protein>
<dbReference type="Proteomes" id="UP001172673">
    <property type="component" value="Unassembled WGS sequence"/>
</dbReference>
<accession>A0AA38X003</accession>
<evidence type="ECO:0000256" key="4">
    <source>
        <dbReference type="ARBA" id="ARBA00023015"/>
    </source>
</evidence>
<dbReference type="InterPro" id="IPR036864">
    <property type="entry name" value="Zn2-C6_fun-type_DNA-bd_sf"/>
</dbReference>
<comment type="subcellular location">
    <subcellularLocation>
        <location evidence="1">Nucleus</location>
    </subcellularLocation>
</comment>
<proteinExistence type="predicted"/>
<evidence type="ECO:0000259" key="9">
    <source>
        <dbReference type="PROSITE" id="PS50048"/>
    </source>
</evidence>
<evidence type="ECO:0000256" key="6">
    <source>
        <dbReference type="ARBA" id="ARBA00023163"/>
    </source>
</evidence>
<evidence type="ECO:0000313" key="10">
    <source>
        <dbReference type="EMBL" id="KAJ9604274.1"/>
    </source>
</evidence>
<dbReference type="SUPFAM" id="SSF57701">
    <property type="entry name" value="Zn2/Cys6 DNA-binding domain"/>
    <property type="match status" value="1"/>
</dbReference>
<dbReference type="Pfam" id="PF00172">
    <property type="entry name" value="Zn_clus"/>
    <property type="match status" value="1"/>
</dbReference>
<name>A0AA38X003_9EURO</name>
<keyword evidence="5" id="KW-0238">DNA-binding</keyword>
<keyword evidence="6" id="KW-0804">Transcription</keyword>
<dbReference type="EMBL" id="JAPDRK010000019">
    <property type="protein sequence ID" value="KAJ9604274.1"/>
    <property type="molecule type" value="Genomic_DNA"/>
</dbReference>
<comment type="caution">
    <text evidence="10">The sequence shown here is derived from an EMBL/GenBank/DDBJ whole genome shotgun (WGS) entry which is preliminary data.</text>
</comment>
<dbReference type="GO" id="GO:0005634">
    <property type="term" value="C:nucleus"/>
    <property type="evidence" value="ECO:0007669"/>
    <property type="project" value="UniProtKB-SubCell"/>
</dbReference>
<feature type="compositionally biased region" description="Low complexity" evidence="8">
    <location>
        <begin position="847"/>
        <end position="861"/>
    </location>
</feature>
<gene>
    <name evidence="10" type="ORF">H2200_011108</name>
</gene>
<dbReference type="InterPro" id="IPR051615">
    <property type="entry name" value="Transcr_Regulatory_Elem"/>
</dbReference>
<keyword evidence="4" id="KW-0805">Transcription regulation</keyword>
<dbReference type="PANTHER" id="PTHR31313">
    <property type="entry name" value="TY1 ENHANCER ACTIVATOR"/>
    <property type="match status" value="1"/>
</dbReference>